<reference evidence="1" key="2">
    <citation type="submission" date="2022-10" db="EMBL/GenBank/DDBJ databases">
        <authorList>
            <consortium name="ENA_rothamsted_submissions"/>
            <consortium name="culmorum"/>
            <person name="King R."/>
        </authorList>
    </citation>
    <scope>NUCLEOTIDE SEQUENCE</scope>
</reference>
<name>A0A9N9WK98_9NEOP</name>
<reference evidence="1" key="1">
    <citation type="submission" date="2021-12" db="EMBL/GenBank/DDBJ databases">
        <authorList>
            <person name="King R."/>
        </authorList>
    </citation>
    <scope>NUCLEOTIDE SEQUENCE</scope>
</reference>
<protein>
    <submittedName>
        <fullName evidence="1">Uncharacterized protein</fullName>
    </submittedName>
</protein>
<dbReference type="AlphaFoldDB" id="A0A9N9WK98"/>
<dbReference type="EMBL" id="OU893337">
    <property type="protein sequence ID" value="CAG9794260.1"/>
    <property type="molecule type" value="Genomic_DNA"/>
</dbReference>
<proteinExistence type="predicted"/>
<dbReference type="OrthoDB" id="6926004at2759"/>
<evidence type="ECO:0000313" key="1">
    <source>
        <dbReference type="EMBL" id="CAG9794260.1"/>
    </source>
</evidence>
<organism evidence="1 2">
    <name type="scientific">Diatraea saccharalis</name>
    <name type="common">sugarcane borer</name>
    <dbReference type="NCBI Taxonomy" id="40085"/>
    <lineage>
        <taxon>Eukaryota</taxon>
        <taxon>Metazoa</taxon>
        <taxon>Ecdysozoa</taxon>
        <taxon>Arthropoda</taxon>
        <taxon>Hexapoda</taxon>
        <taxon>Insecta</taxon>
        <taxon>Pterygota</taxon>
        <taxon>Neoptera</taxon>
        <taxon>Endopterygota</taxon>
        <taxon>Lepidoptera</taxon>
        <taxon>Glossata</taxon>
        <taxon>Ditrysia</taxon>
        <taxon>Pyraloidea</taxon>
        <taxon>Crambidae</taxon>
        <taxon>Crambinae</taxon>
        <taxon>Diatraea</taxon>
    </lineage>
</organism>
<gene>
    <name evidence="1" type="ORF">DIATSA_LOCUS11654</name>
</gene>
<sequence>MKHDNGGMVAVVQGLDDAGLVVTLMGRRTNACAKANGGVTHAKSSIETRAAILPTTNTAAQVLDDRYTSSYKVAHCNVTPTSPPPNSSEFLKQRNEINPRLSNVQCSKATEAFVNSLRKYPNVSPERQQSSDFIERLLAYTQAKNCELKKIYDLLETGSRKNIL</sequence>
<dbReference type="Proteomes" id="UP001153714">
    <property type="component" value="Chromosome 6"/>
</dbReference>
<evidence type="ECO:0000313" key="2">
    <source>
        <dbReference type="Proteomes" id="UP001153714"/>
    </source>
</evidence>
<keyword evidence="2" id="KW-1185">Reference proteome</keyword>
<accession>A0A9N9WK98</accession>